<reference evidence="1" key="1">
    <citation type="journal article" date="2021" name="Microb. Physiol.">
        <title>Proteogenomic Insights into the Physiology of Marine, Sulfate-Reducing, Filamentous Desulfonema limicola and Desulfonema magnum.</title>
        <authorList>
            <person name="Schnaars V."/>
            <person name="Wohlbrand L."/>
            <person name="Scheve S."/>
            <person name="Hinrichs C."/>
            <person name="Reinhardt R."/>
            <person name="Rabus R."/>
        </authorList>
    </citation>
    <scope>NUCLEOTIDE SEQUENCE</scope>
    <source>
        <strain evidence="1">4be13</strain>
    </source>
</reference>
<evidence type="ECO:0000313" key="2">
    <source>
        <dbReference type="Proteomes" id="UP000663722"/>
    </source>
</evidence>
<keyword evidence="2" id="KW-1185">Reference proteome</keyword>
<protein>
    <submittedName>
        <fullName evidence="1">Uncharacterized protein</fullName>
    </submittedName>
</protein>
<dbReference type="Proteomes" id="UP000663722">
    <property type="component" value="Chromosome"/>
</dbReference>
<proteinExistence type="predicted"/>
<name>A0A975GL84_9BACT</name>
<gene>
    <name evidence="1" type="ORF">dnm_013100</name>
</gene>
<organism evidence="1 2">
    <name type="scientific">Desulfonema magnum</name>
    <dbReference type="NCBI Taxonomy" id="45655"/>
    <lineage>
        <taxon>Bacteria</taxon>
        <taxon>Pseudomonadati</taxon>
        <taxon>Thermodesulfobacteriota</taxon>
        <taxon>Desulfobacteria</taxon>
        <taxon>Desulfobacterales</taxon>
        <taxon>Desulfococcaceae</taxon>
        <taxon>Desulfonema</taxon>
    </lineage>
</organism>
<dbReference type="EMBL" id="CP061800">
    <property type="protein sequence ID" value="QTA85305.1"/>
    <property type="molecule type" value="Genomic_DNA"/>
</dbReference>
<accession>A0A975GL84</accession>
<evidence type="ECO:0000313" key="1">
    <source>
        <dbReference type="EMBL" id="QTA85305.1"/>
    </source>
</evidence>
<sequence length="52" mass="5854">MSVFKCVSLFRLSLKINNSDQSVIPENYLCGSVQLCCECRTDSGLCQFRSET</sequence>
<dbReference type="KEGG" id="dmm:dnm_013100"/>
<dbReference type="AlphaFoldDB" id="A0A975GL84"/>